<evidence type="ECO:0000256" key="1">
    <source>
        <dbReference type="ARBA" id="ARBA00005993"/>
    </source>
</evidence>
<evidence type="ECO:0000256" key="8">
    <source>
        <dbReference type="ARBA" id="ARBA00023170"/>
    </source>
</evidence>
<accession>A0A915D9X4</accession>
<dbReference type="InterPro" id="IPR000536">
    <property type="entry name" value="Nucl_hrmn_rcpt_lig-bd"/>
</dbReference>
<reference evidence="11" key="1">
    <citation type="submission" date="2022-11" db="UniProtKB">
        <authorList>
            <consortium name="WormBaseParasite"/>
        </authorList>
    </citation>
    <scope>IDENTIFICATION</scope>
</reference>
<evidence type="ECO:0000256" key="3">
    <source>
        <dbReference type="ARBA" id="ARBA00022771"/>
    </source>
</evidence>
<evidence type="ECO:0000256" key="6">
    <source>
        <dbReference type="ARBA" id="ARBA00023125"/>
    </source>
</evidence>
<keyword evidence="6" id="KW-0238">DNA-binding</keyword>
<evidence type="ECO:0000313" key="11">
    <source>
        <dbReference type="WBParaSite" id="jg16958"/>
    </source>
</evidence>
<evidence type="ECO:0000259" key="9">
    <source>
        <dbReference type="PROSITE" id="PS51030"/>
    </source>
</evidence>
<organism evidence="10 11">
    <name type="scientific">Ditylenchus dipsaci</name>
    <dbReference type="NCBI Taxonomy" id="166011"/>
    <lineage>
        <taxon>Eukaryota</taxon>
        <taxon>Metazoa</taxon>
        <taxon>Ecdysozoa</taxon>
        <taxon>Nematoda</taxon>
        <taxon>Chromadorea</taxon>
        <taxon>Rhabditida</taxon>
        <taxon>Tylenchina</taxon>
        <taxon>Tylenchomorpha</taxon>
        <taxon>Sphaerularioidea</taxon>
        <taxon>Anguinidae</taxon>
        <taxon>Anguininae</taxon>
        <taxon>Ditylenchus</taxon>
    </lineage>
</organism>
<dbReference type="PROSITE" id="PS51030">
    <property type="entry name" value="NUCLEAR_REC_DBD_2"/>
    <property type="match status" value="1"/>
</dbReference>
<keyword evidence="4" id="KW-0862">Zinc</keyword>
<evidence type="ECO:0000256" key="7">
    <source>
        <dbReference type="ARBA" id="ARBA00023163"/>
    </source>
</evidence>
<dbReference type="GO" id="GO:0043565">
    <property type="term" value="F:sequence-specific DNA binding"/>
    <property type="evidence" value="ECO:0007669"/>
    <property type="project" value="InterPro"/>
</dbReference>
<keyword evidence="3" id="KW-0863">Zinc-finger</keyword>
<feature type="domain" description="Nuclear receptor" evidence="9">
    <location>
        <begin position="1"/>
        <end position="52"/>
    </location>
</feature>
<dbReference type="SMART" id="SM00430">
    <property type="entry name" value="HOLI"/>
    <property type="match status" value="1"/>
</dbReference>
<keyword evidence="2" id="KW-0479">Metal-binding</keyword>
<dbReference type="PANTHER" id="PTHR45886">
    <property type="entry name" value="NUCLEAR HORMONE RECEPTOR FAMILY-RELATED-RELATED"/>
    <property type="match status" value="1"/>
</dbReference>
<dbReference type="InterPro" id="IPR035500">
    <property type="entry name" value="NHR-like_dom_sf"/>
</dbReference>
<keyword evidence="7" id="KW-0804">Transcription</keyword>
<dbReference type="GO" id="GO:0003700">
    <property type="term" value="F:DNA-binding transcription factor activity"/>
    <property type="evidence" value="ECO:0007669"/>
    <property type="project" value="InterPro"/>
</dbReference>
<proteinExistence type="inferred from homology"/>
<dbReference type="SUPFAM" id="SSF48508">
    <property type="entry name" value="Nuclear receptor ligand-binding domain"/>
    <property type="match status" value="1"/>
</dbReference>
<evidence type="ECO:0000256" key="5">
    <source>
        <dbReference type="ARBA" id="ARBA00023015"/>
    </source>
</evidence>
<name>A0A915D9X4_9BILA</name>
<dbReference type="Proteomes" id="UP000887574">
    <property type="component" value="Unplaced"/>
</dbReference>
<dbReference type="Gene3D" id="1.10.565.10">
    <property type="entry name" value="Retinoid X Receptor"/>
    <property type="match status" value="1"/>
</dbReference>
<evidence type="ECO:0000256" key="2">
    <source>
        <dbReference type="ARBA" id="ARBA00022723"/>
    </source>
</evidence>
<sequence length="326" mass="36861">MQNIFRRVVVREQQYTCLNSGTCKNLSDCRACRFDKCFCQRRLFLMRNSAQQSSSLSKAHVVSQDIVKSQASKRTSKYSFPPNTSMTDLLISQKNLLDDIAKNNQNALPFDPNYSVPYYIQLGVFLNIEGAKALPVYKRLSTNHRFENSTLEILLKNMSLVNTLLLDAFYSFELKQETIVYPNGAIAENMKDHIISNQKTLYSSISKHIWRIGPSIQEFVLLKAIIYSSSAVGDMDLEDKELLKTEEERFTKMLMSYLQNKMGLAAGAKKFSELMSLIFASTSVSTIRRRSAKALVIDSTTGWFSIALSAMVEPSGNARKAMLESV</sequence>
<dbReference type="AlphaFoldDB" id="A0A915D9X4"/>
<dbReference type="GO" id="GO:0008270">
    <property type="term" value="F:zinc ion binding"/>
    <property type="evidence" value="ECO:0007669"/>
    <property type="project" value="UniProtKB-KW"/>
</dbReference>
<keyword evidence="10" id="KW-1185">Reference proteome</keyword>
<dbReference type="InterPro" id="IPR001628">
    <property type="entry name" value="Znf_hrmn_rcpt"/>
</dbReference>
<protein>
    <submittedName>
        <fullName evidence="11">Nuclear receptor domain-containing protein</fullName>
    </submittedName>
</protein>
<evidence type="ECO:0000313" key="10">
    <source>
        <dbReference type="Proteomes" id="UP000887574"/>
    </source>
</evidence>
<dbReference type="WBParaSite" id="jg16958">
    <property type="protein sequence ID" value="jg16958"/>
    <property type="gene ID" value="jg16958"/>
</dbReference>
<keyword evidence="8" id="KW-0675">Receptor</keyword>
<dbReference type="PANTHER" id="PTHR45886:SF18">
    <property type="entry name" value="NR LBD DOMAIN-CONTAINING PROTEIN-RELATED"/>
    <property type="match status" value="1"/>
</dbReference>
<evidence type="ECO:0000256" key="4">
    <source>
        <dbReference type="ARBA" id="ARBA00022833"/>
    </source>
</evidence>
<dbReference type="Pfam" id="PF00104">
    <property type="entry name" value="Hormone_recep"/>
    <property type="match status" value="1"/>
</dbReference>
<keyword evidence="5" id="KW-0805">Transcription regulation</keyword>
<comment type="similarity">
    <text evidence="1">Belongs to the nuclear hormone receptor family.</text>
</comment>